<reference evidence="1 2" key="1">
    <citation type="journal article" date="2020" name="Cell">
        <title>Large-Scale Comparative Analyses of Tick Genomes Elucidate Their Genetic Diversity and Vector Capacities.</title>
        <authorList>
            <consortium name="Tick Genome and Microbiome Consortium (TIGMIC)"/>
            <person name="Jia N."/>
            <person name="Wang J."/>
            <person name="Shi W."/>
            <person name="Du L."/>
            <person name="Sun Y."/>
            <person name="Zhan W."/>
            <person name="Jiang J.F."/>
            <person name="Wang Q."/>
            <person name="Zhang B."/>
            <person name="Ji P."/>
            <person name="Bell-Sakyi L."/>
            <person name="Cui X.M."/>
            <person name="Yuan T.T."/>
            <person name="Jiang B.G."/>
            <person name="Yang W.F."/>
            <person name="Lam T.T."/>
            <person name="Chang Q.C."/>
            <person name="Ding S.J."/>
            <person name="Wang X.J."/>
            <person name="Zhu J.G."/>
            <person name="Ruan X.D."/>
            <person name="Zhao L."/>
            <person name="Wei J.T."/>
            <person name="Ye R.Z."/>
            <person name="Que T.C."/>
            <person name="Du C.H."/>
            <person name="Zhou Y.H."/>
            <person name="Cheng J.X."/>
            <person name="Dai P.F."/>
            <person name="Guo W.B."/>
            <person name="Han X.H."/>
            <person name="Huang E.J."/>
            <person name="Li L.F."/>
            <person name="Wei W."/>
            <person name="Gao Y.C."/>
            <person name="Liu J.Z."/>
            <person name="Shao H.Z."/>
            <person name="Wang X."/>
            <person name="Wang C.C."/>
            <person name="Yang T.C."/>
            <person name="Huo Q.B."/>
            <person name="Li W."/>
            <person name="Chen H.Y."/>
            <person name="Chen S.E."/>
            <person name="Zhou L.G."/>
            <person name="Ni X.B."/>
            <person name="Tian J.H."/>
            <person name="Sheng Y."/>
            <person name="Liu T."/>
            <person name="Pan Y.S."/>
            <person name="Xia L.Y."/>
            <person name="Li J."/>
            <person name="Zhao F."/>
            <person name="Cao W.C."/>
        </authorList>
    </citation>
    <scope>NUCLEOTIDE SEQUENCE [LARGE SCALE GENOMIC DNA]</scope>
    <source>
        <strain evidence="1">Iper-2018</strain>
    </source>
</reference>
<dbReference type="EMBL" id="JABSTQ010010012">
    <property type="protein sequence ID" value="KAG0424112.1"/>
    <property type="molecule type" value="Genomic_DNA"/>
</dbReference>
<protein>
    <submittedName>
        <fullName evidence="1">Uncharacterized protein</fullName>
    </submittedName>
</protein>
<evidence type="ECO:0000313" key="2">
    <source>
        <dbReference type="Proteomes" id="UP000805193"/>
    </source>
</evidence>
<gene>
    <name evidence="1" type="ORF">HPB47_000144</name>
</gene>
<organism evidence="1 2">
    <name type="scientific">Ixodes persulcatus</name>
    <name type="common">Taiga tick</name>
    <dbReference type="NCBI Taxonomy" id="34615"/>
    <lineage>
        <taxon>Eukaryota</taxon>
        <taxon>Metazoa</taxon>
        <taxon>Ecdysozoa</taxon>
        <taxon>Arthropoda</taxon>
        <taxon>Chelicerata</taxon>
        <taxon>Arachnida</taxon>
        <taxon>Acari</taxon>
        <taxon>Parasitiformes</taxon>
        <taxon>Ixodida</taxon>
        <taxon>Ixodoidea</taxon>
        <taxon>Ixodidae</taxon>
        <taxon>Ixodinae</taxon>
        <taxon>Ixodes</taxon>
    </lineage>
</organism>
<evidence type="ECO:0000313" key="1">
    <source>
        <dbReference type="EMBL" id="KAG0424112.1"/>
    </source>
</evidence>
<dbReference type="Proteomes" id="UP000805193">
    <property type="component" value="Unassembled WGS sequence"/>
</dbReference>
<name>A0AC60PSL4_IXOPE</name>
<proteinExistence type="predicted"/>
<accession>A0AC60PSL4</accession>
<sequence length="174" mass="19299">MPHCYLCNNVGHQPSHCRAHTTNNHNLTCLKCGQKGYKADTATNREGIGDGYLELKNGERIRVMNAVMMMQPKFLVKGLPVVVGTYEGKSSWVMRDIGCNTAIIRREHIHDHQLTGKNQPIYVVDGTAKMLPEARAEIDTPYYSGVITALCMAEPLYDLILGNIKGTRRPEGGS</sequence>
<keyword evidence="2" id="KW-1185">Reference proteome</keyword>
<comment type="caution">
    <text evidence="1">The sequence shown here is derived from an EMBL/GenBank/DDBJ whole genome shotgun (WGS) entry which is preliminary data.</text>
</comment>